<dbReference type="InterPro" id="IPR029044">
    <property type="entry name" value="Nucleotide-diphossugar_trans"/>
</dbReference>
<evidence type="ECO:0000256" key="5">
    <source>
        <dbReference type="ARBA" id="ARBA00022679"/>
    </source>
</evidence>
<dbReference type="Gene3D" id="2.160.10.10">
    <property type="entry name" value="Hexapeptide repeat proteins"/>
    <property type="match status" value="1"/>
</dbReference>
<feature type="domain" description="Nucleotidyl transferase" evidence="7">
    <location>
        <begin position="3"/>
        <end position="235"/>
    </location>
</feature>
<evidence type="ECO:0000256" key="2">
    <source>
        <dbReference type="ARBA" id="ARBA00013414"/>
    </source>
</evidence>
<dbReference type="InterPro" id="IPR056764">
    <property type="entry name" value="LbH_EIF2B3/5"/>
</dbReference>
<proteinExistence type="predicted"/>
<keyword evidence="5 9" id="KW-0808">Transferase</keyword>
<evidence type="ECO:0000256" key="6">
    <source>
        <dbReference type="ARBA" id="ARBA00022917"/>
    </source>
</evidence>
<evidence type="ECO:0000313" key="9">
    <source>
        <dbReference type="EMBL" id="SCG86029.1"/>
    </source>
</evidence>
<name>A0A1D3L3D0_9EURY</name>
<dbReference type="KEGG" id="mcub:MCBB_1473"/>
<evidence type="ECO:0000256" key="3">
    <source>
        <dbReference type="ARBA" id="ARBA00022490"/>
    </source>
</evidence>
<keyword evidence="4" id="KW-0396">Initiation factor</keyword>
<dbReference type="AlphaFoldDB" id="A0A1D3L3D0"/>
<dbReference type="GO" id="GO:0016779">
    <property type="term" value="F:nucleotidyltransferase activity"/>
    <property type="evidence" value="ECO:0007669"/>
    <property type="project" value="UniProtKB-KW"/>
</dbReference>
<dbReference type="Pfam" id="PF00483">
    <property type="entry name" value="NTP_transferase"/>
    <property type="match status" value="1"/>
</dbReference>
<dbReference type="SUPFAM" id="SSF51161">
    <property type="entry name" value="Trimeric LpxA-like enzymes"/>
    <property type="match status" value="1"/>
</dbReference>
<dbReference type="PANTHER" id="PTHR22572">
    <property type="entry name" value="SUGAR-1-PHOSPHATE GUANYL TRANSFERASE"/>
    <property type="match status" value="1"/>
</dbReference>
<protein>
    <recommendedName>
        <fullName evidence="2">Bifunctional protein GlmU</fullName>
    </recommendedName>
</protein>
<dbReference type="OrthoDB" id="15372at2157"/>
<dbReference type="EMBL" id="LT607756">
    <property type="protein sequence ID" value="SCG86029.1"/>
    <property type="molecule type" value="Genomic_DNA"/>
</dbReference>
<dbReference type="Proteomes" id="UP000094707">
    <property type="component" value="Chromosome I"/>
</dbReference>
<evidence type="ECO:0000259" key="7">
    <source>
        <dbReference type="Pfam" id="PF00483"/>
    </source>
</evidence>
<dbReference type="Gene3D" id="3.90.550.10">
    <property type="entry name" value="Spore Coat Polysaccharide Biosynthesis Protein SpsA, Chain A"/>
    <property type="match status" value="1"/>
</dbReference>
<evidence type="ECO:0000256" key="1">
    <source>
        <dbReference type="ARBA" id="ARBA00004514"/>
    </source>
</evidence>
<gene>
    <name evidence="9" type="primary">MPG1</name>
    <name evidence="9" type="ORF">MCBB_1473</name>
</gene>
<comment type="subcellular location">
    <subcellularLocation>
        <location evidence="1">Cytoplasm</location>
        <location evidence="1">Cytosol</location>
    </subcellularLocation>
</comment>
<dbReference type="PATRIC" id="fig|129848.4.peg.1501"/>
<dbReference type="CDD" id="cd04181">
    <property type="entry name" value="NTP_transferase"/>
    <property type="match status" value="1"/>
</dbReference>
<organism evidence="9 10">
    <name type="scientific">Methanobacterium congolense</name>
    <dbReference type="NCBI Taxonomy" id="118062"/>
    <lineage>
        <taxon>Archaea</taxon>
        <taxon>Methanobacteriati</taxon>
        <taxon>Methanobacteriota</taxon>
        <taxon>Methanomada group</taxon>
        <taxon>Methanobacteria</taxon>
        <taxon>Methanobacteriales</taxon>
        <taxon>Methanobacteriaceae</taxon>
        <taxon>Methanobacterium</taxon>
    </lineage>
</organism>
<dbReference type="RefSeq" id="WP_071907134.1">
    <property type="nucleotide sequence ID" value="NZ_LT607756.1"/>
</dbReference>
<evidence type="ECO:0000313" key="10">
    <source>
        <dbReference type="Proteomes" id="UP000094707"/>
    </source>
</evidence>
<dbReference type="InterPro" id="IPR050486">
    <property type="entry name" value="Mannose-1P_guanyltransferase"/>
</dbReference>
<dbReference type="InterPro" id="IPR005835">
    <property type="entry name" value="NTP_transferase_dom"/>
</dbReference>
<sequence>MLKAVIMAGGKGTRLRPLTFTRPKPMIPLVNRPIIQHTVERLKSMGFKDIVMTLNYRSDNVKEHFQDGSSMGVNINYSVEESPQGTGGSVLKAKKCIKETFLVLSGDVISNVNFKDVLKFHKDKGAVATLVLTPVEDPSHFGIAVLDEDSRITNYLEKPSADEVFSNIANTGIYIFEPEIFNFFDEKKGEIDFSNEIFPRLIEEDAGIYGYVFDGYWNDVGRPETYLKATYDILNRKIHQKIYKKRAKQSIGKIGNIWMGKNIHIGRKVRIEGPVVIGNNSFLDDGSKLSHGTVIGDGVYIGKNSTIQGSVILSDSVVKKNSFLSGCIIDTHCTINEHTIIEKGVVTGSRVEIGKNSVVKSSRHIKNQTNIVSDSVVDADI</sequence>
<dbReference type="InterPro" id="IPR011004">
    <property type="entry name" value="Trimer_LpxA-like_sf"/>
</dbReference>
<evidence type="ECO:0000259" key="8">
    <source>
        <dbReference type="Pfam" id="PF25084"/>
    </source>
</evidence>
<dbReference type="Pfam" id="PF25084">
    <property type="entry name" value="LbH_EIF2B"/>
    <property type="match status" value="1"/>
</dbReference>
<reference evidence="9 10" key="1">
    <citation type="submission" date="2016-08" db="EMBL/GenBank/DDBJ databases">
        <authorList>
            <person name="Seilhamer J.J."/>
        </authorList>
    </citation>
    <scope>NUCLEOTIDE SEQUENCE [LARGE SCALE GENOMIC DNA]</scope>
    <source>
        <strain evidence="9">Buetzberg</strain>
    </source>
</reference>
<dbReference type="STRING" id="118062.MCBB_1473"/>
<keyword evidence="6" id="KW-0648">Protein biosynthesis</keyword>
<keyword evidence="9" id="KW-0548">Nucleotidyltransferase</keyword>
<keyword evidence="3" id="KW-0963">Cytoplasm</keyword>
<dbReference type="GeneID" id="30412314"/>
<feature type="domain" description="EIF2B subunit epsilon/gamma LbH" evidence="8">
    <location>
        <begin position="255"/>
        <end position="358"/>
    </location>
</feature>
<evidence type="ECO:0000256" key="4">
    <source>
        <dbReference type="ARBA" id="ARBA00022540"/>
    </source>
</evidence>
<accession>A0A1D3L3D0</accession>
<keyword evidence="10" id="KW-1185">Reference proteome</keyword>
<dbReference type="FunFam" id="3.90.550.10:FF:000013">
    <property type="entry name" value="mannose-1-phosphate guanyltransferase beta"/>
    <property type="match status" value="1"/>
</dbReference>
<dbReference type="SUPFAM" id="SSF53448">
    <property type="entry name" value="Nucleotide-diphospho-sugar transferases"/>
    <property type="match status" value="1"/>
</dbReference>